<dbReference type="InParanoid" id="E3N748"/>
<evidence type="ECO:0000256" key="3">
    <source>
        <dbReference type="ARBA" id="ARBA00022989"/>
    </source>
</evidence>
<dbReference type="Gene3D" id="1.20.1070.10">
    <property type="entry name" value="Rhodopsin 7-helix transmembrane proteins"/>
    <property type="match status" value="1"/>
</dbReference>
<dbReference type="AlphaFoldDB" id="E3N748"/>
<protein>
    <recommendedName>
        <fullName evidence="6">G-protein coupled receptors family 1 profile domain-containing protein</fullName>
    </recommendedName>
</protein>
<keyword evidence="2 5" id="KW-0812">Transmembrane</keyword>
<dbReference type="Proteomes" id="UP000008281">
    <property type="component" value="Unassembled WGS sequence"/>
</dbReference>
<dbReference type="PANTHER" id="PTHR22751:SF166">
    <property type="entry name" value="G-PROTEIN COUPLED RECEPTORS FAMILY 1 PROFILE DOMAIN-CONTAINING PROTEIN"/>
    <property type="match status" value="1"/>
</dbReference>
<dbReference type="Pfam" id="PF10324">
    <property type="entry name" value="7TM_GPCR_Srw"/>
    <property type="match status" value="1"/>
</dbReference>
<keyword evidence="8" id="KW-1185">Reference proteome</keyword>
<accession>E3N748</accession>
<dbReference type="EMBL" id="DS268545">
    <property type="protein sequence ID" value="EFO88381.1"/>
    <property type="molecule type" value="Genomic_DNA"/>
</dbReference>
<evidence type="ECO:0000256" key="1">
    <source>
        <dbReference type="ARBA" id="ARBA00004370"/>
    </source>
</evidence>
<gene>
    <name evidence="7" type="ORF">CRE_11408</name>
</gene>
<dbReference type="GO" id="GO:0016020">
    <property type="term" value="C:membrane"/>
    <property type="evidence" value="ECO:0007669"/>
    <property type="project" value="UniProtKB-SubCell"/>
</dbReference>
<feature type="transmembrane region" description="Helical" evidence="5">
    <location>
        <begin position="12"/>
        <end position="40"/>
    </location>
</feature>
<keyword evidence="3 5" id="KW-1133">Transmembrane helix</keyword>
<proteinExistence type="predicted"/>
<evidence type="ECO:0000313" key="7">
    <source>
        <dbReference type="EMBL" id="EFO88381.1"/>
    </source>
</evidence>
<dbReference type="InterPro" id="IPR019427">
    <property type="entry name" value="7TM_GPCR_serpentine_rcpt_Srw"/>
</dbReference>
<dbReference type="HOGENOM" id="CLU_138758_0_0_1"/>
<evidence type="ECO:0000256" key="5">
    <source>
        <dbReference type="SAM" id="Phobius"/>
    </source>
</evidence>
<feature type="domain" description="G-protein coupled receptors family 1 profile" evidence="6">
    <location>
        <begin position="1"/>
        <end position="126"/>
    </location>
</feature>
<organism evidence="8">
    <name type="scientific">Caenorhabditis remanei</name>
    <name type="common">Caenorhabditis vulgaris</name>
    <dbReference type="NCBI Taxonomy" id="31234"/>
    <lineage>
        <taxon>Eukaryota</taxon>
        <taxon>Metazoa</taxon>
        <taxon>Ecdysozoa</taxon>
        <taxon>Nematoda</taxon>
        <taxon>Chromadorea</taxon>
        <taxon>Rhabditida</taxon>
        <taxon>Rhabditina</taxon>
        <taxon>Rhabditomorpha</taxon>
        <taxon>Rhabditoidea</taxon>
        <taxon>Rhabditidae</taxon>
        <taxon>Peloderinae</taxon>
        <taxon>Caenorhabditis</taxon>
    </lineage>
</organism>
<feature type="transmembrane region" description="Helical" evidence="5">
    <location>
        <begin position="107"/>
        <end position="129"/>
    </location>
</feature>
<dbReference type="PANTHER" id="PTHR22751">
    <property type="entry name" value="G-PROTEIN COUPLED RECEPTOR-RELATED"/>
    <property type="match status" value="1"/>
</dbReference>
<dbReference type="STRING" id="31234.E3N748"/>
<dbReference type="InterPro" id="IPR017452">
    <property type="entry name" value="GPCR_Rhodpsn_7TM"/>
</dbReference>
<sequence length="162" mass="18314">MFALKHDMIIMLVFACTFSQISVSLLPCVLLPTLTIFLIIELQKARNHQRTLNSSNTNLTTTVTEKTTGLVVFMTVSSFIIELPGGIIRVLQFFYTDLGYWRLATSVGQILNAMFSLNSALHGIIFYLMSTQYQKSVSRVFRRKVSLVIGSIRMHLVFSLRG</sequence>
<evidence type="ECO:0000256" key="4">
    <source>
        <dbReference type="ARBA" id="ARBA00023136"/>
    </source>
</evidence>
<evidence type="ECO:0000259" key="6">
    <source>
        <dbReference type="PROSITE" id="PS50262"/>
    </source>
</evidence>
<name>E3N748_CAERE</name>
<reference evidence="7" key="1">
    <citation type="submission" date="2007-07" db="EMBL/GenBank/DDBJ databases">
        <title>PCAP assembly of the Caenorhabditis remanei genome.</title>
        <authorList>
            <consortium name="The Caenorhabditis remanei Sequencing Consortium"/>
            <person name="Wilson R.K."/>
        </authorList>
    </citation>
    <scope>NUCLEOTIDE SEQUENCE [LARGE SCALE GENOMIC DNA]</scope>
    <source>
        <strain evidence="7">PB4641</strain>
    </source>
</reference>
<keyword evidence="4 5" id="KW-0472">Membrane</keyword>
<evidence type="ECO:0000256" key="2">
    <source>
        <dbReference type="ARBA" id="ARBA00022692"/>
    </source>
</evidence>
<dbReference type="GO" id="GO:0008528">
    <property type="term" value="F:G protein-coupled peptide receptor activity"/>
    <property type="evidence" value="ECO:0007669"/>
    <property type="project" value="InterPro"/>
</dbReference>
<dbReference type="SUPFAM" id="SSF81321">
    <property type="entry name" value="Family A G protein-coupled receptor-like"/>
    <property type="match status" value="1"/>
</dbReference>
<comment type="subcellular location">
    <subcellularLocation>
        <location evidence="1">Membrane</location>
    </subcellularLocation>
</comment>
<evidence type="ECO:0000313" key="8">
    <source>
        <dbReference type="Proteomes" id="UP000008281"/>
    </source>
</evidence>
<feature type="transmembrane region" description="Helical" evidence="5">
    <location>
        <begin position="70"/>
        <end position="95"/>
    </location>
</feature>
<dbReference type="OrthoDB" id="5902489at2759"/>
<dbReference type="PROSITE" id="PS50262">
    <property type="entry name" value="G_PROTEIN_RECEP_F1_2"/>
    <property type="match status" value="1"/>
</dbReference>